<comment type="caution">
    <text evidence="1">The sequence shown here is derived from an EMBL/GenBank/DDBJ whole genome shotgun (WGS) entry which is preliminary data.</text>
</comment>
<dbReference type="EMBL" id="VXPY01000077">
    <property type="protein sequence ID" value="MYD90781.1"/>
    <property type="molecule type" value="Genomic_DNA"/>
</dbReference>
<dbReference type="GO" id="GO:0015562">
    <property type="term" value="F:efflux transmembrane transporter activity"/>
    <property type="evidence" value="ECO:0007669"/>
    <property type="project" value="TreeGrafter"/>
</dbReference>
<accession>A0A6B1DU45</accession>
<dbReference type="PANTHER" id="PTHR30469:SF38">
    <property type="entry name" value="HLYD FAMILY SECRETION PROTEIN"/>
    <property type="match status" value="1"/>
</dbReference>
<protein>
    <submittedName>
        <fullName evidence="1">HlyD family efflux transporter periplasmic adaptor subunit</fullName>
    </submittedName>
</protein>
<sequence>MPSILLGQLRLSVRVLLPVLLAGLLLAGCEFSLLPEGRSSEVASSEATPTPIPTRIVPLKPTYTVMEGEIVKDLVFNGRIAPVREEGLFFRTSGRLKAVYFARNDLVQAGDVIAELEIEGLEAEREARRLDLARAQAGLDSVQKEVEFAVSMAQINLDIAELALIETIRTQPEGSVEIAIQRKNVERAQLELANISTTVDPILVNNVAQAELALERIDKRVADSQIIAPFDGMILSLSLSVGRGVEEFRPVVVLADPDDLEVSADLISNQLADLAEEMPVNVLLLGRPGDPVTGNIRKLPYPYGSGGSGATVEELDKSTRISLNVPAADVGMRLGDLVRVSAELERKENVLWLPPQAIRVFDGRRFVVKSVDGRDQRVDVKVGIQTIDRVEIVEGLELNDVVIGP</sequence>
<proteinExistence type="predicted"/>
<organism evidence="1">
    <name type="scientific">Caldilineaceae bacterium SB0662_bin_9</name>
    <dbReference type="NCBI Taxonomy" id="2605258"/>
    <lineage>
        <taxon>Bacteria</taxon>
        <taxon>Bacillati</taxon>
        <taxon>Chloroflexota</taxon>
        <taxon>Caldilineae</taxon>
        <taxon>Caldilineales</taxon>
        <taxon>Caldilineaceae</taxon>
    </lineage>
</organism>
<dbReference type="AlphaFoldDB" id="A0A6B1DU45"/>
<dbReference type="PANTHER" id="PTHR30469">
    <property type="entry name" value="MULTIDRUG RESISTANCE PROTEIN MDTA"/>
    <property type="match status" value="1"/>
</dbReference>
<dbReference type="Gene3D" id="1.10.287.470">
    <property type="entry name" value="Helix hairpin bin"/>
    <property type="match status" value="1"/>
</dbReference>
<gene>
    <name evidence="1" type="ORF">F4Y08_10675</name>
</gene>
<dbReference type="Gene3D" id="2.40.30.170">
    <property type="match status" value="1"/>
</dbReference>
<evidence type="ECO:0000313" key="1">
    <source>
        <dbReference type="EMBL" id="MYD90781.1"/>
    </source>
</evidence>
<dbReference type="GO" id="GO:1990281">
    <property type="term" value="C:efflux pump complex"/>
    <property type="evidence" value="ECO:0007669"/>
    <property type="project" value="TreeGrafter"/>
</dbReference>
<name>A0A6B1DU45_9CHLR</name>
<reference evidence="1" key="1">
    <citation type="submission" date="2019-09" db="EMBL/GenBank/DDBJ databases">
        <title>Characterisation of the sponge microbiome using genome-centric metagenomics.</title>
        <authorList>
            <person name="Engelberts J.P."/>
            <person name="Robbins S.J."/>
            <person name="De Goeij J.M."/>
            <person name="Aranda M."/>
            <person name="Bell S.C."/>
            <person name="Webster N.S."/>
        </authorList>
    </citation>
    <scope>NUCLEOTIDE SEQUENCE</scope>
    <source>
        <strain evidence="1">SB0662_bin_9</strain>
    </source>
</reference>
<dbReference type="Gene3D" id="2.40.50.100">
    <property type="match status" value="1"/>
</dbReference>
<dbReference type="SUPFAM" id="SSF111369">
    <property type="entry name" value="HlyD-like secretion proteins"/>
    <property type="match status" value="1"/>
</dbReference>
<dbReference type="Gene3D" id="2.40.420.20">
    <property type="match status" value="1"/>
</dbReference>